<comment type="caution">
    <text evidence="2">The sequence shown here is derived from an EMBL/GenBank/DDBJ whole genome shotgun (WGS) entry which is preliminary data.</text>
</comment>
<keyword evidence="3" id="KW-1185">Reference proteome</keyword>
<proteinExistence type="predicted"/>
<feature type="compositionally biased region" description="Acidic residues" evidence="1">
    <location>
        <begin position="9"/>
        <end position="35"/>
    </location>
</feature>
<dbReference type="AlphaFoldDB" id="A0A8X6YN72"/>
<dbReference type="EMBL" id="BMAV01020106">
    <property type="protein sequence ID" value="GFY73502.1"/>
    <property type="molecule type" value="Genomic_DNA"/>
</dbReference>
<protein>
    <submittedName>
        <fullName evidence="2">Uncharacterized protein</fullName>
    </submittedName>
</protein>
<evidence type="ECO:0000256" key="1">
    <source>
        <dbReference type="SAM" id="MobiDB-lite"/>
    </source>
</evidence>
<dbReference type="Proteomes" id="UP000886998">
    <property type="component" value="Unassembled WGS sequence"/>
</dbReference>
<reference evidence="2" key="1">
    <citation type="submission" date="2020-08" db="EMBL/GenBank/DDBJ databases">
        <title>Multicomponent nature underlies the extraordinary mechanical properties of spider dragline silk.</title>
        <authorList>
            <person name="Kono N."/>
            <person name="Nakamura H."/>
            <person name="Mori M."/>
            <person name="Yoshida Y."/>
            <person name="Ohtoshi R."/>
            <person name="Malay A.D."/>
            <person name="Moran D.A.P."/>
            <person name="Tomita M."/>
            <person name="Numata K."/>
            <person name="Arakawa K."/>
        </authorList>
    </citation>
    <scope>NUCLEOTIDE SEQUENCE</scope>
</reference>
<gene>
    <name evidence="2" type="ORF">TNIN_95101</name>
</gene>
<evidence type="ECO:0000313" key="2">
    <source>
        <dbReference type="EMBL" id="GFY73502.1"/>
    </source>
</evidence>
<organism evidence="2 3">
    <name type="scientific">Trichonephila inaurata madagascariensis</name>
    <dbReference type="NCBI Taxonomy" id="2747483"/>
    <lineage>
        <taxon>Eukaryota</taxon>
        <taxon>Metazoa</taxon>
        <taxon>Ecdysozoa</taxon>
        <taxon>Arthropoda</taxon>
        <taxon>Chelicerata</taxon>
        <taxon>Arachnida</taxon>
        <taxon>Araneae</taxon>
        <taxon>Araneomorphae</taxon>
        <taxon>Entelegynae</taxon>
        <taxon>Araneoidea</taxon>
        <taxon>Nephilidae</taxon>
        <taxon>Trichonephila</taxon>
        <taxon>Trichonephila inaurata</taxon>
    </lineage>
</organism>
<accession>A0A8X6YN72</accession>
<name>A0A8X6YN72_9ARAC</name>
<sequence length="216" mass="23347">MSAFASRTDEDDSAMSDFLSDEDDSAMSDFSSDEDDSASQFLSLCRFSSEDDSAMSDFSSEEDDSAMSDFSTNEDDSAMSDFSSEEDDSAMSDFHRRMILLYFSSEEDDSAMSDFSSNEDDSAVSDSSSDEDVSAILSLLSQSPMVAISGYSKRGPTSTGAGPPFFIPDISCTHKGYHLSESEDASNTSWYVEKFCYNSGIAECNGACYDGSPANC</sequence>
<feature type="region of interest" description="Disordered" evidence="1">
    <location>
        <begin position="1"/>
        <end position="35"/>
    </location>
</feature>
<evidence type="ECO:0000313" key="3">
    <source>
        <dbReference type="Proteomes" id="UP000886998"/>
    </source>
</evidence>
<feature type="region of interest" description="Disordered" evidence="1">
    <location>
        <begin position="52"/>
        <end position="87"/>
    </location>
</feature>